<keyword evidence="3" id="KW-1185">Reference proteome</keyword>
<dbReference type="OrthoDB" id="8480592at2"/>
<evidence type="ECO:0000313" key="2">
    <source>
        <dbReference type="EMBL" id="RDC60398.1"/>
    </source>
</evidence>
<feature type="chain" id="PRO_5017017421" evidence="1">
    <location>
        <begin position="26"/>
        <end position="194"/>
    </location>
</feature>
<sequence length="194" mass="20677">MNQSQRALAAPFFAMLLMAHGPASDDPIAGMFGVASGMPAQAMDIVEAGDGQLLEIAPPTPDTRFGTYVALATPQAGLCKFTAVGTPMKDMAGQVVRQNYADIQAELTALYGAARLDEPDLLDADGSRPEKWVRALLNDDGKLETIWLAGPQNNLPDGVDAIQLTLNAVTQKRAYIALSYQMTNFDACTAERSS</sequence>
<feature type="signal peptide" evidence="1">
    <location>
        <begin position="1"/>
        <end position="25"/>
    </location>
</feature>
<dbReference type="EMBL" id="QBKA01000002">
    <property type="protein sequence ID" value="RDC60398.1"/>
    <property type="molecule type" value="Genomic_DNA"/>
</dbReference>
<accession>A0A369QDN7</accession>
<dbReference type="Proteomes" id="UP000253727">
    <property type="component" value="Unassembled WGS sequence"/>
</dbReference>
<keyword evidence="1" id="KW-0732">Signal</keyword>
<name>A0A369QDN7_9SPHN</name>
<evidence type="ECO:0000313" key="3">
    <source>
        <dbReference type="Proteomes" id="UP000253727"/>
    </source>
</evidence>
<gene>
    <name evidence="2" type="ORF">HME9302_01605</name>
</gene>
<dbReference type="RefSeq" id="WP_147270788.1">
    <property type="nucleotide sequence ID" value="NZ_QBKA01000002.1"/>
</dbReference>
<protein>
    <submittedName>
        <fullName evidence="2">Uncharacterized protein</fullName>
    </submittedName>
</protein>
<evidence type="ECO:0000256" key="1">
    <source>
        <dbReference type="SAM" id="SignalP"/>
    </source>
</evidence>
<proteinExistence type="predicted"/>
<reference evidence="2 3" key="1">
    <citation type="submission" date="2018-04" db="EMBL/GenBank/DDBJ databases">
        <title>Altererythrobacter sp. HME9302 genome sequencing and assembly.</title>
        <authorList>
            <person name="Kang H."/>
            <person name="Kim H."/>
            <person name="Joh K."/>
        </authorList>
    </citation>
    <scope>NUCLEOTIDE SEQUENCE [LARGE SCALE GENOMIC DNA]</scope>
    <source>
        <strain evidence="2 3">HME9302</strain>
    </source>
</reference>
<dbReference type="AlphaFoldDB" id="A0A369QDN7"/>
<comment type="caution">
    <text evidence="2">The sequence shown here is derived from an EMBL/GenBank/DDBJ whole genome shotgun (WGS) entry which is preliminary data.</text>
</comment>
<organism evidence="2 3">
    <name type="scientific">Alteripontixanthobacter maritimus</name>
    <dbReference type="NCBI Taxonomy" id="2161824"/>
    <lineage>
        <taxon>Bacteria</taxon>
        <taxon>Pseudomonadati</taxon>
        <taxon>Pseudomonadota</taxon>
        <taxon>Alphaproteobacteria</taxon>
        <taxon>Sphingomonadales</taxon>
        <taxon>Erythrobacteraceae</taxon>
        <taxon>Alteripontixanthobacter</taxon>
    </lineage>
</organism>